<evidence type="ECO:0000256" key="1">
    <source>
        <dbReference type="SAM" id="SignalP"/>
    </source>
</evidence>
<keyword evidence="3" id="KW-1185">Reference proteome</keyword>
<protein>
    <submittedName>
        <fullName evidence="2">Uncharacterized protein</fullName>
    </submittedName>
</protein>
<gene>
    <name evidence="2" type="ORF">GCM10011503_14080</name>
</gene>
<accession>A0ABQ1JDV9</accession>
<evidence type="ECO:0000313" key="2">
    <source>
        <dbReference type="EMBL" id="GGB66475.1"/>
    </source>
</evidence>
<comment type="caution">
    <text evidence="2">The sequence shown here is derived from an EMBL/GenBank/DDBJ whole genome shotgun (WGS) entry which is preliminary data.</text>
</comment>
<dbReference type="PROSITE" id="PS51257">
    <property type="entry name" value="PROKAR_LIPOPROTEIN"/>
    <property type="match status" value="1"/>
</dbReference>
<reference evidence="3" key="1">
    <citation type="journal article" date="2019" name="Int. J. Syst. Evol. Microbiol.">
        <title>The Global Catalogue of Microorganisms (GCM) 10K type strain sequencing project: providing services to taxonomists for standard genome sequencing and annotation.</title>
        <authorList>
            <consortium name="The Broad Institute Genomics Platform"/>
            <consortium name="The Broad Institute Genome Sequencing Center for Infectious Disease"/>
            <person name="Wu L."/>
            <person name="Ma J."/>
        </authorList>
    </citation>
    <scope>NUCLEOTIDE SEQUENCE [LARGE SCALE GENOMIC DNA]</scope>
    <source>
        <strain evidence="3">CGMCC 1.15928</strain>
    </source>
</reference>
<dbReference type="Proteomes" id="UP000628854">
    <property type="component" value="Unassembled WGS sequence"/>
</dbReference>
<evidence type="ECO:0000313" key="3">
    <source>
        <dbReference type="Proteomes" id="UP000628854"/>
    </source>
</evidence>
<sequence>MWSKPLLAAMLGMAISSGCQGPAVGGPCTYDEMDFTATPTGYTETGVLFLNPHGVEIDIQKNRFETVPEAGEEVTLQVMKITSGSCTPEIYTVVDDSAG</sequence>
<organism evidence="2 3">
    <name type="scientific">Henriciella pelagia</name>
    <dbReference type="NCBI Taxonomy" id="1977912"/>
    <lineage>
        <taxon>Bacteria</taxon>
        <taxon>Pseudomonadati</taxon>
        <taxon>Pseudomonadota</taxon>
        <taxon>Alphaproteobacteria</taxon>
        <taxon>Hyphomonadales</taxon>
        <taxon>Hyphomonadaceae</taxon>
        <taxon>Henriciella</taxon>
    </lineage>
</organism>
<feature type="signal peptide" evidence="1">
    <location>
        <begin position="1"/>
        <end position="21"/>
    </location>
</feature>
<name>A0ABQ1JDV9_9PROT</name>
<proteinExistence type="predicted"/>
<keyword evidence="1" id="KW-0732">Signal</keyword>
<feature type="chain" id="PRO_5046421771" evidence="1">
    <location>
        <begin position="22"/>
        <end position="99"/>
    </location>
</feature>
<dbReference type="EMBL" id="BMKF01000001">
    <property type="protein sequence ID" value="GGB66475.1"/>
    <property type="molecule type" value="Genomic_DNA"/>
</dbReference>